<keyword evidence="3" id="KW-0633">Potassium transport</keyword>
<keyword evidence="4" id="KW-0812">Transmembrane</keyword>
<keyword evidence="9" id="KW-0472">Membrane</keyword>
<dbReference type="Pfam" id="PF22614">
    <property type="entry name" value="Slo-like_RCK"/>
    <property type="match status" value="1"/>
</dbReference>
<dbReference type="Proteomes" id="UP000005239">
    <property type="component" value="Unassembled WGS sequence"/>
</dbReference>
<evidence type="ECO:0000256" key="3">
    <source>
        <dbReference type="ARBA" id="ARBA00022538"/>
    </source>
</evidence>
<gene>
    <name evidence="12" type="primary">WBGene00282051</name>
</gene>
<evidence type="ECO:0000256" key="4">
    <source>
        <dbReference type="ARBA" id="ARBA00022692"/>
    </source>
</evidence>
<dbReference type="PANTHER" id="PTHR10027">
    <property type="entry name" value="CALCIUM-ACTIVATED POTASSIUM CHANNEL ALPHA CHAIN"/>
    <property type="match status" value="1"/>
</dbReference>
<feature type="domain" description="RCK N-terminal" evidence="11">
    <location>
        <begin position="92"/>
        <end position="134"/>
    </location>
</feature>
<evidence type="ECO:0000256" key="9">
    <source>
        <dbReference type="ARBA" id="ARBA00023136"/>
    </source>
</evidence>
<keyword evidence="5" id="KW-0631">Potassium channel</keyword>
<protein>
    <recommendedName>
        <fullName evidence="11">RCK N-terminal domain-containing protein</fullName>
    </recommendedName>
</protein>
<keyword evidence="13" id="KW-1185">Reference proteome</keyword>
<evidence type="ECO:0000256" key="10">
    <source>
        <dbReference type="ARBA" id="ARBA00023303"/>
    </source>
</evidence>
<comment type="subcellular location">
    <subcellularLocation>
        <location evidence="1">Membrane</location>
        <topology evidence="1">Multi-pass membrane protein</topology>
    </subcellularLocation>
</comment>
<organism evidence="12 13">
    <name type="scientific">Pristionchus pacificus</name>
    <name type="common">Parasitic nematode worm</name>
    <dbReference type="NCBI Taxonomy" id="54126"/>
    <lineage>
        <taxon>Eukaryota</taxon>
        <taxon>Metazoa</taxon>
        <taxon>Ecdysozoa</taxon>
        <taxon>Nematoda</taxon>
        <taxon>Chromadorea</taxon>
        <taxon>Rhabditida</taxon>
        <taxon>Rhabditina</taxon>
        <taxon>Diplogasteromorpha</taxon>
        <taxon>Diplogasteroidea</taxon>
        <taxon>Neodiplogasteridae</taxon>
        <taxon>Pristionchus</taxon>
    </lineage>
</organism>
<keyword evidence="10" id="KW-0407">Ion channel</keyword>
<evidence type="ECO:0000313" key="12">
    <source>
        <dbReference type="EnsemblMetazoa" id="PPA43682.1"/>
    </source>
</evidence>
<evidence type="ECO:0000256" key="8">
    <source>
        <dbReference type="ARBA" id="ARBA00023065"/>
    </source>
</evidence>
<evidence type="ECO:0000259" key="11">
    <source>
        <dbReference type="Pfam" id="PF22614"/>
    </source>
</evidence>
<dbReference type="AlphaFoldDB" id="A0A2A6C5Q3"/>
<keyword evidence="2" id="KW-0813">Transport</keyword>
<evidence type="ECO:0000256" key="7">
    <source>
        <dbReference type="ARBA" id="ARBA00022989"/>
    </source>
</evidence>
<reference evidence="13" key="1">
    <citation type="journal article" date="2008" name="Nat. Genet.">
        <title>The Pristionchus pacificus genome provides a unique perspective on nematode lifestyle and parasitism.</title>
        <authorList>
            <person name="Dieterich C."/>
            <person name="Clifton S.W."/>
            <person name="Schuster L.N."/>
            <person name="Chinwalla A."/>
            <person name="Delehaunty K."/>
            <person name="Dinkelacker I."/>
            <person name="Fulton L."/>
            <person name="Fulton R."/>
            <person name="Godfrey J."/>
            <person name="Minx P."/>
            <person name="Mitreva M."/>
            <person name="Roeseler W."/>
            <person name="Tian H."/>
            <person name="Witte H."/>
            <person name="Yang S.P."/>
            <person name="Wilson R.K."/>
            <person name="Sommer R.J."/>
        </authorList>
    </citation>
    <scope>NUCLEOTIDE SEQUENCE [LARGE SCALE GENOMIC DNA]</scope>
    <source>
        <strain evidence="13">PS312</strain>
    </source>
</reference>
<dbReference type="InterPro" id="IPR003148">
    <property type="entry name" value="RCK_N"/>
</dbReference>
<sequence length="208" mass="22629">MPPARRGKGPAVGRPSTLDRSGEVVWYLGLRLSNGHEKKSYASALPGGRRLFPALSSNYIPMWPCPQPSAGPAWRCLTTPCPHNPSPITTQANKAIILAATRTSSGMRNFIIPLRAYYRPVHKLQPIVLLLEEEKQLPYLNDATGPASAFLDEISYFPLVYWMQAKISSSSPTISAVIGCIVIRVRTKLPLASSAKSGHPGLSGRKVN</sequence>
<dbReference type="InterPro" id="IPR047871">
    <property type="entry name" value="K_chnl_Slo-like"/>
</dbReference>
<dbReference type="PANTHER" id="PTHR10027:SF10">
    <property type="entry name" value="SLOWPOKE 2, ISOFORM D"/>
    <property type="match status" value="1"/>
</dbReference>
<dbReference type="GO" id="GO:0016020">
    <property type="term" value="C:membrane"/>
    <property type="evidence" value="ECO:0007669"/>
    <property type="project" value="UniProtKB-SubCell"/>
</dbReference>
<accession>A0A8R1Z483</accession>
<dbReference type="OrthoDB" id="5841981at2759"/>
<keyword evidence="8" id="KW-0406">Ion transport</keyword>
<evidence type="ECO:0000256" key="5">
    <source>
        <dbReference type="ARBA" id="ARBA00022826"/>
    </source>
</evidence>
<accession>A0A2A6C5Q3</accession>
<keyword evidence="6" id="KW-0630">Potassium</keyword>
<evidence type="ECO:0000256" key="1">
    <source>
        <dbReference type="ARBA" id="ARBA00004141"/>
    </source>
</evidence>
<reference evidence="12" key="2">
    <citation type="submission" date="2022-06" db="UniProtKB">
        <authorList>
            <consortium name="EnsemblMetazoa"/>
        </authorList>
    </citation>
    <scope>IDENTIFICATION</scope>
    <source>
        <strain evidence="12">PS312</strain>
    </source>
</reference>
<dbReference type="GO" id="GO:0005267">
    <property type="term" value="F:potassium channel activity"/>
    <property type="evidence" value="ECO:0007669"/>
    <property type="project" value="UniProtKB-KW"/>
</dbReference>
<evidence type="ECO:0000256" key="6">
    <source>
        <dbReference type="ARBA" id="ARBA00022958"/>
    </source>
</evidence>
<proteinExistence type="predicted"/>
<name>A0A2A6C5Q3_PRIPA</name>
<evidence type="ECO:0000313" key="13">
    <source>
        <dbReference type="Proteomes" id="UP000005239"/>
    </source>
</evidence>
<evidence type="ECO:0000256" key="2">
    <source>
        <dbReference type="ARBA" id="ARBA00022448"/>
    </source>
</evidence>
<keyword evidence="7" id="KW-1133">Transmembrane helix</keyword>
<dbReference type="EnsemblMetazoa" id="PPA43682.1">
    <property type="protein sequence ID" value="PPA43682.1"/>
    <property type="gene ID" value="WBGene00282051"/>
</dbReference>